<comment type="caution">
    <text evidence="1">The sequence shown here is derived from an EMBL/GenBank/DDBJ whole genome shotgun (WGS) entry which is preliminary data.</text>
</comment>
<accession>A0ABQ3VAF1</accession>
<dbReference type="Proteomes" id="UP000635565">
    <property type="component" value="Unassembled WGS sequence"/>
</dbReference>
<evidence type="ECO:0000313" key="1">
    <source>
        <dbReference type="EMBL" id="GHO83120.1"/>
    </source>
</evidence>
<sequence>MAISEKFKCVPAICPLHYNLSVRTLKTLSLLLSNHLHSYYYGELDVVRELCTNNAGAEEIILF</sequence>
<keyword evidence="2" id="KW-1185">Reference proteome</keyword>
<evidence type="ECO:0000313" key="2">
    <source>
        <dbReference type="Proteomes" id="UP000635565"/>
    </source>
</evidence>
<protein>
    <submittedName>
        <fullName evidence="1">Uncharacterized protein</fullName>
    </submittedName>
</protein>
<proteinExistence type="predicted"/>
<name>A0ABQ3VAF1_9CHLR</name>
<dbReference type="EMBL" id="BNJJ01000003">
    <property type="protein sequence ID" value="GHO83120.1"/>
    <property type="molecule type" value="Genomic_DNA"/>
</dbReference>
<reference evidence="1 2" key="1">
    <citation type="journal article" date="2021" name="Int. J. Syst. Evol. Microbiol.">
        <title>Reticulibacter mediterranei gen. nov., sp. nov., within the new family Reticulibacteraceae fam. nov., and Ktedonospora formicarum gen. nov., sp. nov., Ktedonobacter robiniae sp. nov., Dictyobacter formicarum sp. nov. and Dictyobacter arantiisoli sp. nov., belonging to the class Ktedonobacteria.</title>
        <authorList>
            <person name="Yabe S."/>
            <person name="Zheng Y."/>
            <person name="Wang C.M."/>
            <person name="Sakai Y."/>
            <person name="Abe K."/>
            <person name="Yokota A."/>
            <person name="Donadio S."/>
            <person name="Cavaletti L."/>
            <person name="Monciardini P."/>
        </authorList>
    </citation>
    <scope>NUCLEOTIDE SEQUENCE [LARGE SCALE GENOMIC DNA]</scope>
    <source>
        <strain evidence="1 2">SOSP1-9</strain>
    </source>
</reference>
<gene>
    <name evidence="1" type="ORF">KSZ_11260</name>
</gene>
<organism evidence="1 2">
    <name type="scientific">Dictyobacter formicarum</name>
    <dbReference type="NCBI Taxonomy" id="2778368"/>
    <lineage>
        <taxon>Bacteria</taxon>
        <taxon>Bacillati</taxon>
        <taxon>Chloroflexota</taxon>
        <taxon>Ktedonobacteria</taxon>
        <taxon>Ktedonobacterales</taxon>
        <taxon>Dictyobacteraceae</taxon>
        <taxon>Dictyobacter</taxon>
    </lineage>
</organism>